<dbReference type="SUPFAM" id="SSF56112">
    <property type="entry name" value="Protein kinase-like (PK-like)"/>
    <property type="match status" value="1"/>
</dbReference>
<dbReference type="OrthoDB" id="179763at2"/>
<name>A0A2Z4FQB2_9DELT</name>
<dbReference type="Proteomes" id="UP000249799">
    <property type="component" value="Chromosome"/>
</dbReference>
<protein>
    <submittedName>
        <fullName evidence="1">Uncharacterized protein</fullName>
    </submittedName>
</protein>
<dbReference type="KEGG" id="bsed:DN745_18145"/>
<dbReference type="EMBL" id="CP030032">
    <property type="protein sequence ID" value="AWV91143.1"/>
    <property type="molecule type" value="Genomic_DNA"/>
</dbReference>
<organism evidence="1 2">
    <name type="scientific">Bradymonas sediminis</name>
    <dbReference type="NCBI Taxonomy" id="1548548"/>
    <lineage>
        <taxon>Bacteria</taxon>
        <taxon>Deltaproteobacteria</taxon>
        <taxon>Bradymonadales</taxon>
        <taxon>Bradymonadaceae</taxon>
        <taxon>Bradymonas</taxon>
    </lineage>
</organism>
<reference evidence="1 2" key="1">
    <citation type="submission" date="2018-06" db="EMBL/GenBank/DDBJ databases">
        <title>Lujinxingia sediminis gen. nov. sp. nov., a new facultative anaerobic member of the class Deltaproteobacteria, and proposal of Lujinxingaceae fam. nov.</title>
        <authorList>
            <person name="Guo L.-Y."/>
            <person name="Li C.-M."/>
            <person name="Wang S."/>
            <person name="Du Z.-J."/>
        </authorList>
    </citation>
    <scope>NUCLEOTIDE SEQUENCE [LARGE SCALE GENOMIC DNA]</scope>
    <source>
        <strain evidence="1 2">FA350</strain>
    </source>
</reference>
<dbReference type="Gene3D" id="3.90.1200.10">
    <property type="match status" value="1"/>
</dbReference>
<evidence type="ECO:0000313" key="2">
    <source>
        <dbReference type="Proteomes" id="UP000249799"/>
    </source>
</evidence>
<dbReference type="RefSeq" id="WP_111337140.1">
    <property type="nucleotide sequence ID" value="NZ_CP030032.1"/>
</dbReference>
<accession>A0A2Z4FQB2</accession>
<sequence length="395" mass="44956">MKISELKEREDFAEITARTLARGWSRQFGRPITVSTTPIPGAQQWLLHSLLGAVYTRDSAPSLRKFVADHFRCTARPLRIVPQYIVGTLLTRRAVLNRLGQPFLWVTPAIDNSATLLVAPGNQRIRVFDFESGLTRAFLKEGFDNRSMMREIAVRTKANGSCFTQLQSWDENGKWLEEPILEGIPLTRCLPWVNSAGYLHAALRSLDVWLNETSEEVAAAQYIEQLQRELLERLHGLIARYPDEPLLARLGPLIAQMSCQASKLETIQIAHSHGDLQGGNIWVDHAQSRTLLIDWEYSARRFRYYDFLLMGLAARPIKSFGEHSREFVRGGQLREGLHHYLPAQGQAWRKGALALFLLEEFNWVLDDQEQGDYSALSANFRVLAQIFAETIELLS</sequence>
<proteinExistence type="predicted"/>
<dbReference type="InterPro" id="IPR011009">
    <property type="entry name" value="Kinase-like_dom_sf"/>
</dbReference>
<dbReference type="AlphaFoldDB" id="A0A2Z4FQB2"/>
<keyword evidence="2" id="KW-1185">Reference proteome</keyword>
<gene>
    <name evidence="1" type="ORF">DN745_18145</name>
</gene>
<evidence type="ECO:0000313" key="1">
    <source>
        <dbReference type="EMBL" id="AWV91143.1"/>
    </source>
</evidence>